<dbReference type="SUPFAM" id="SSF53448">
    <property type="entry name" value="Nucleotide-diphospho-sugar transferases"/>
    <property type="match status" value="1"/>
</dbReference>
<name>A0A1G2JP24_9BACT</name>
<dbReference type="GO" id="GO:0006487">
    <property type="term" value="P:protein N-linked glycosylation"/>
    <property type="evidence" value="ECO:0007669"/>
    <property type="project" value="TreeGrafter"/>
</dbReference>
<evidence type="ECO:0000313" key="2">
    <source>
        <dbReference type="EMBL" id="OGZ88008.1"/>
    </source>
</evidence>
<protein>
    <recommendedName>
        <fullName evidence="1">Glycosyltransferase 2-like domain-containing protein</fullName>
    </recommendedName>
</protein>
<evidence type="ECO:0000313" key="3">
    <source>
        <dbReference type="Proteomes" id="UP000178935"/>
    </source>
</evidence>
<dbReference type="Pfam" id="PF00535">
    <property type="entry name" value="Glycos_transf_2"/>
    <property type="match status" value="1"/>
</dbReference>
<feature type="domain" description="Glycosyltransferase 2-like" evidence="1">
    <location>
        <begin position="11"/>
        <end position="172"/>
    </location>
</feature>
<dbReference type="Gene3D" id="3.90.550.10">
    <property type="entry name" value="Spore Coat Polysaccharide Biosynthesis Protein SpsA, Chain A"/>
    <property type="match status" value="1"/>
</dbReference>
<dbReference type="EMBL" id="MHPU01000034">
    <property type="protein sequence ID" value="OGZ88008.1"/>
    <property type="molecule type" value="Genomic_DNA"/>
</dbReference>
<gene>
    <name evidence="2" type="ORF">A2561_02875</name>
</gene>
<dbReference type="InterPro" id="IPR001173">
    <property type="entry name" value="Glyco_trans_2-like"/>
</dbReference>
<dbReference type="InterPro" id="IPR029044">
    <property type="entry name" value="Nucleotide-diphossugar_trans"/>
</dbReference>
<dbReference type="CDD" id="cd04179">
    <property type="entry name" value="DPM_DPG-synthase_like"/>
    <property type="match status" value="1"/>
</dbReference>
<dbReference type="AlphaFoldDB" id="A0A1G2JP24"/>
<sequence length="231" mass="26359">MNQKNIIPKISIILPCRNEEEALPFCLKQLKEIILNNNLSAEIIVSDSSQDKSPEIANYHGAVLVKHDEKGYGLAYQEGIKVAKGIYIFMADADNTYEFSDIIKFLNELENGFDFVIGNRFSGKMESFSMSKERQFIGNPILTLAINFLFNSKINDSQCGIRAIRKESFEKLNLKSKGMEFASEMIIKAIKNNLRIIELPTNYKRRIGQSKLNPILDGLRHILLIIKERLI</sequence>
<comment type="caution">
    <text evidence="2">The sequence shown here is derived from an EMBL/GenBank/DDBJ whole genome shotgun (WGS) entry which is preliminary data.</text>
</comment>
<dbReference type="PANTHER" id="PTHR10859">
    <property type="entry name" value="GLYCOSYL TRANSFERASE"/>
    <property type="match status" value="1"/>
</dbReference>
<proteinExistence type="predicted"/>
<dbReference type="Proteomes" id="UP000178935">
    <property type="component" value="Unassembled WGS sequence"/>
</dbReference>
<dbReference type="PANTHER" id="PTHR10859:SF113">
    <property type="entry name" value="DOLICHYL-PHOSPHATE BETA-D-MANNOSYLTRANSFERASE"/>
    <property type="match status" value="1"/>
</dbReference>
<reference evidence="2 3" key="1">
    <citation type="journal article" date="2016" name="Nat. Commun.">
        <title>Thousands of microbial genomes shed light on interconnected biogeochemical processes in an aquifer system.</title>
        <authorList>
            <person name="Anantharaman K."/>
            <person name="Brown C.T."/>
            <person name="Hug L.A."/>
            <person name="Sharon I."/>
            <person name="Castelle C.J."/>
            <person name="Probst A.J."/>
            <person name="Thomas B.C."/>
            <person name="Singh A."/>
            <person name="Wilkins M.J."/>
            <person name="Karaoz U."/>
            <person name="Brodie E.L."/>
            <person name="Williams K.H."/>
            <person name="Hubbard S.S."/>
            <person name="Banfield J.F."/>
        </authorList>
    </citation>
    <scope>NUCLEOTIDE SEQUENCE [LARGE SCALE GENOMIC DNA]</scope>
</reference>
<accession>A0A1G2JP24</accession>
<evidence type="ECO:0000259" key="1">
    <source>
        <dbReference type="Pfam" id="PF00535"/>
    </source>
</evidence>
<organism evidence="2 3">
    <name type="scientific">Candidatus Staskawiczbacteria bacterium RIFOXYD1_FULL_32_13</name>
    <dbReference type="NCBI Taxonomy" id="1802234"/>
    <lineage>
        <taxon>Bacteria</taxon>
        <taxon>Candidatus Staskawicziibacteriota</taxon>
    </lineage>
</organism>